<evidence type="ECO:0000313" key="4">
    <source>
        <dbReference type="Proteomes" id="UP000654075"/>
    </source>
</evidence>
<comment type="caution">
    <text evidence="3">The sequence shown here is derived from an EMBL/GenBank/DDBJ whole genome shotgun (WGS) entry which is preliminary data.</text>
</comment>
<feature type="signal peptide" evidence="2">
    <location>
        <begin position="1"/>
        <end position="24"/>
    </location>
</feature>
<dbReference type="EMBL" id="CAJNNV010008606">
    <property type="protein sequence ID" value="CAE8596462.1"/>
    <property type="molecule type" value="Genomic_DNA"/>
</dbReference>
<keyword evidence="1" id="KW-0472">Membrane</keyword>
<feature type="transmembrane region" description="Helical" evidence="1">
    <location>
        <begin position="127"/>
        <end position="155"/>
    </location>
</feature>
<dbReference type="AlphaFoldDB" id="A0A813ECV8"/>
<evidence type="ECO:0000313" key="3">
    <source>
        <dbReference type="EMBL" id="CAE8596462.1"/>
    </source>
</evidence>
<organism evidence="3 4">
    <name type="scientific">Polarella glacialis</name>
    <name type="common">Dinoflagellate</name>
    <dbReference type="NCBI Taxonomy" id="89957"/>
    <lineage>
        <taxon>Eukaryota</taxon>
        <taxon>Sar</taxon>
        <taxon>Alveolata</taxon>
        <taxon>Dinophyceae</taxon>
        <taxon>Suessiales</taxon>
        <taxon>Suessiaceae</taxon>
        <taxon>Polarella</taxon>
    </lineage>
</organism>
<evidence type="ECO:0000256" key="2">
    <source>
        <dbReference type="SAM" id="SignalP"/>
    </source>
</evidence>
<feature type="chain" id="PRO_5033034531" evidence="2">
    <location>
        <begin position="25"/>
        <end position="215"/>
    </location>
</feature>
<keyword evidence="1" id="KW-1133">Transmembrane helix</keyword>
<dbReference type="Proteomes" id="UP000654075">
    <property type="component" value="Unassembled WGS sequence"/>
</dbReference>
<proteinExistence type="predicted"/>
<protein>
    <submittedName>
        <fullName evidence="3">Uncharacterized protein</fullName>
    </submittedName>
</protein>
<gene>
    <name evidence="3" type="ORF">PGLA1383_LOCUS14926</name>
</gene>
<keyword evidence="4" id="KW-1185">Reference proteome</keyword>
<keyword evidence="1" id="KW-0812">Transmembrane</keyword>
<name>A0A813ECV8_POLGL</name>
<accession>A0A813ECV8</accession>
<sequence>MHRQALFATHRGNITALLLEGLAAVEGGGGLAGAPPPRPSSLRLLVLGAGNLNDLDVARLLHHSGRSLDVLAVDLDGEAVRQGVLRQGGAWFQQARWQVLQTDLSGILKTQQCRHLNVLLLDRPDDFAVLCAAVAYAHLMSLVSLLAVGGFGLFVSDVCDARTCPCRPSMRPLTCLETHRERLFFDILELPNLLRSPDFVAAGVDPSSVSLSEPW</sequence>
<keyword evidence="2" id="KW-0732">Signal</keyword>
<evidence type="ECO:0000256" key="1">
    <source>
        <dbReference type="SAM" id="Phobius"/>
    </source>
</evidence>
<reference evidence="3" key="1">
    <citation type="submission" date="2021-02" db="EMBL/GenBank/DDBJ databases">
        <authorList>
            <person name="Dougan E. K."/>
            <person name="Rhodes N."/>
            <person name="Thang M."/>
            <person name="Chan C."/>
        </authorList>
    </citation>
    <scope>NUCLEOTIDE SEQUENCE</scope>
</reference>
<feature type="non-terminal residue" evidence="3">
    <location>
        <position position="215"/>
    </location>
</feature>